<dbReference type="GO" id="GO:0005576">
    <property type="term" value="C:extracellular region"/>
    <property type="evidence" value="ECO:0007669"/>
    <property type="project" value="InterPro"/>
</dbReference>
<feature type="domain" description="Chitin-binding type-2" evidence="2">
    <location>
        <begin position="52"/>
        <end position="114"/>
    </location>
</feature>
<evidence type="ECO:0000259" key="2">
    <source>
        <dbReference type="SMART" id="SM00494"/>
    </source>
</evidence>
<dbReference type="PANTHER" id="PTHR22933">
    <property type="entry name" value="FI18007P1-RELATED"/>
    <property type="match status" value="1"/>
</dbReference>
<dbReference type="Gene3D" id="2.170.140.10">
    <property type="entry name" value="Chitin binding domain"/>
    <property type="match status" value="1"/>
</dbReference>
<dbReference type="EMBL" id="OU895879">
    <property type="protein sequence ID" value="CAG9809877.1"/>
    <property type="molecule type" value="Genomic_DNA"/>
</dbReference>
<dbReference type="Pfam" id="PF01607">
    <property type="entry name" value="CBM_14"/>
    <property type="match status" value="1"/>
</dbReference>
<evidence type="ECO:0000256" key="1">
    <source>
        <dbReference type="SAM" id="SignalP"/>
    </source>
</evidence>
<dbReference type="GO" id="GO:0008061">
    <property type="term" value="F:chitin binding"/>
    <property type="evidence" value="ECO:0007669"/>
    <property type="project" value="InterPro"/>
</dbReference>
<dbReference type="OrthoDB" id="10059269at2759"/>
<keyword evidence="4" id="KW-1185">Reference proteome</keyword>
<dbReference type="InterPro" id="IPR002557">
    <property type="entry name" value="Chitin-bd_dom"/>
</dbReference>
<dbReference type="SMART" id="SM00494">
    <property type="entry name" value="ChtBD2"/>
    <property type="match status" value="1"/>
</dbReference>
<evidence type="ECO:0000313" key="4">
    <source>
        <dbReference type="Proteomes" id="UP001153620"/>
    </source>
</evidence>
<organism evidence="3 4">
    <name type="scientific">Chironomus riparius</name>
    <dbReference type="NCBI Taxonomy" id="315576"/>
    <lineage>
        <taxon>Eukaryota</taxon>
        <taxon>Metazoa</taxon>
        <taxon>Ecdysozoa</taxon>
        <taxon>Arthropoda</taxon>
        <taxon>Hexapoda</taxon>
        <taxon>Insecta</taxon>
        <taxon>Pterygota</taxon>
        <taxon>Neoptera</taxon>
        <taxon>Endopterygota</taxon>
        <taxon>Diptera</taxon>
        <taxon>Nematocera</taxon>
        <taxon>Chironomoidea</taxon>
        <taxon>Chironomidae</taxon>
        <taxon>Chironominae</taxon>
        <taxon>Chironomus</taxon>
    </lineage>
</organism>
<dbReference type="InterPro" id="IPR052976">
    <property type="entry name" value="Scoloptoxin-like"/>
</dbReference>
<feature type="signal peptide" evidence="1">
    <location>
        <begin position="1"/>
        <end position="19"/>
    </location>
</feature>
<dbReference type="AlphaFoldDB" id="A0A9N9S5F8"/>
<dbReference type="SUPFAM" id="SSF57625">
    <property type="entry name" value="Invertebrate chitin-binding proteins"/>
    <property type="match status" value="1"/>
</dbReference>
<feature type="chain" id="PRO_5040488653" description="Chitin-binding type-2 domain-containing protein" evidence="1">
    <location>
        <begin position="20"/>
        <end position="216"/>
    </location>
</feature>
<dbReference type="InterPro" id="IPR036508">
    <property type="entry name" value="Chitin-bd_dom_sf"/>
</dbReference>
<dbReference type="Proteomes" id="UP001153620">
    <property type="component" value="Chromosome 3"/>
</dbReference>
<accession>A0A9N9S5F8</accession>
<keyword evidence="1" id="KW-0732">Signal</keyword>
<evidence type="ECO:0000313" key="3">
    <source>
        <dbReference type="EMBL" id="CAG9809877.1"/>
    </source>
</evidence>
<dbReference type="PANTHER" id="PTHR22933:SF43">
    <property type="entry name" value="LP10131P"/>
    <property type="match status" value="1"/>
</dbReference>
<reference evidence="3" key="1">
    <citation type="submission" date="2022-01" db="EMBL/GenBank/DDBJ databases">
        <authorList>
            <person name="King R."/>
        </authorList>
    </citation>
    <scope>NUCLEOTIDE SEQUENCE</scope>
</reference>
<reference evidence="3" key="2">
    <citation type="submission" date="2022-10" db="EMBL/GenBank/DDBJ databases">
        <authorList>
            <consortium name="ENA_rothamsted_submissions"/>
            <consortium name="culmorum"/>
            <person name="King R."/>
        </authorList>
    </citation>
    <scope>NUCLEOTIDE SEQUENCE</scope>
</reference>
<protein>
    <recommendedName>
        <fullName evidence="2">Chitin-binding type-2 domain-containing protein</fullName>
    </recommendedName>
</protein>
<proteinExistence type="predicted"/>
<name>A0A9N9S5F8_9DIPT</name>
<sequence length="216" mass="24953">MGSFSNVLVFGLIVTVVLAIKIVKEEEQDFSKIPGQPWQDYPIYHEVPETSFDCHNVPFHPGMYANVETGCQAYHVCHDGREGHQGSKFLCTNGTVFNQKIFACDWWYNVDCSEAINYYKLNLDPELNPYTEQQPTSQLAHPSVINTQYFEHQFPAELVKSAKFYSNPKTASRLAQESWFTDKESPVFDREAEKIERHEISKIFVNAGLHRRRRQA</sequence>
<gene>
    <name evidence="3" type="ORF">CHIRRI_LOCUS12697</name>
</gene>